<dbReference type="OrthoDB" id="19657at2759"/>
<name>A0A9P7B900_RHOMI</name>
<evidence type="ECO:0000256" key="1">
    <source>
        <dbReference type="SAM" id="MobiDB-lite"/>
    </source>
</evidence>
<dbReference type="SUPFAM" id="SSF53474">
    <property type="entry name" value="alpha/beta-Hydrolases"/>
    <property type="match status" value="1"/>
</dbReference>
<dbReference type="Proteomes" id="UP000777482">
    <property type="component" value="Unassembled WGS sequence"/>
</dbReference>
<dbReference type="Gene3D" id="3.40.50.1820">
    <property type="entry name" value="alpha/beta hydrolase"/>
    <property type="match status" value="1"/>
</dbReference>
<reference evidence="2 3" key="1">
    <citation type="submission" date="2020-11" db="EMBL/GenBank/DDBJ databases">
        <title>Kefir isolates.</title>
        <authorList>
            <person name="Marcisauskas S."/>
            <person name="Kim Y."/>
            <person name="Blasche S."/>
        </authorList>
    </citation>
    <scope>NUCLEOTIDE SEQUENCE [LARGE SCALE GENOMIC DNA]</scope>
    <source>
        <strain evidence="2 3">KR</strain>
    </source>
</reference>
<sequence length="758" mass="81994">MAREKLNGPFRFIRLVQKRIREGTLQTAPTSAAGSIPVEIWDLVRHKVTDLELRAAECEFLETRACDYCWQTFGRDCSVRPVFKWADLLQCNTCDKKISSWEGFDGNPTLTKACRALLHDYGLDMPSTKMLKYSQPGSWDPTEADPDSVVFVVVSPSSPADSIDADDHVTALRVLETSPNKLTLPRELPSAVHRDPHVGISAATISCFSHITDALRKGAADALGFVVSIVGFGTLDTNDSSQDFCLNRIAPRHPRLNLGQVGAELVPTASNPAAEEEESGGRGLRLRGQKLALSPLHKDSPSNTDAAALSERLFHFPTPAPLQQSSLMSTLDLPGDVHMRYERFAATQPDSTTGTPTIVVLVPFTSVPLSTLPQLAPTSALRKHFNIIALAPRSHGETTAPITAESDHFVAAAEIAFAYEALQIPPCPIFAPSMICGRIALAFTILFPDLVTSLALASLGSRKKRRSIAEIVGICEVGLSGEDADLVVEIFSELASTLGDDDETPEQRDGLVKFLLRVSADLASRMRRLPADAIFPTSSKGEAKFPPHALAAGEKDNDTLPDNDDWPMLLSGASQVQIELIPNTSKLCWMKAPQAVSEAVTQFFEETAVSAGAPTSSSLDFKRALDILSGLSHQPGVRERDPRNPQSFTALTAEEVEAQSQALQRVTAAEEMWCAQHEAPDPWDAPSPGSSTDDEQTTRWSPRDRHNKALPQVSPPMVSPPFVSETVTVQVDVLPSSSGSPPPTGGLRKQSVVSVDDK</sequence>
<keyword evidence="3" id="KW-1185">Reference proteome</keyword>
<dbReference type="EMBL" id="PUHQ01000009">
    <property type="protein sequence ID" value="KAG0665405.1"/>
    <property type="molecule type" value="Genomic_DNA"/>
</dbReference>
<evidence type="ECO:0000313" key="2">
    <source>
        <dbReference type="EMBL" id="KAG0665405.1"/>
    </source>
</evidence>
<protein>
    <submittedName>
        <fullName evidence="2">Uncharacterized protein</fullName>
    </submittedName>
</protein>
<gene>
    <name evidence="2" type="ORF">C6P46_006852</name>
</gene>
<accession>A0A9P7B900</accession>
<organism evidence="2 3">
    <name type="scientific">Rhodotorula mucilaginosa</name>
    <name type="common">Yeast</name>
    <name type="synonym">Rhodotorula rubra</name>
    <dbReference type="NCBI Taxonomy" id="5537"/>
    <lineage>
        <taxon>Eukaryota</taxon>
        <taxon>Fungi</taxon>
        <taxon>Dikarya</taxon>
        <taxon>Basidiomycota</taxon>
        <taxon>Pucciniomycotina</taxon>
        <taxon>Microbotryomycetes</taxon>
        <taxon>Sporidiobolales</taxon>
        <taxon>Sporidiobolaceae</taxon>
        <taxon>Rhodotorula</taxon>
    </lineage>
</organism>
<comment type="caution">
    <text evidence="2">The sequence shown here is derived from an EMBL/GenBank/DDBJ whole genome shotgun (WGS) entry which is preliminary data.</text>
</comment>
<evidence type="ECO:0000313" key="3">
    <source>
        <dbReference type="Proteomes" id="UP000777482"/>
    </source>
</evidence>
<feature type="region of interest" description="Disordered" evidence="1">
    <location>
        <begin position="678"/>
        <end position="721"/>
    </location>
</feature>
<dbReference type="AlphaFoldDB" id="A0A9P7B900"/>
<proteinExistence type="predicted"/>
<feature type="region of interest" description="Disordered" evidence="1">
    <location>
        <begin position="733"/>
        <end position="758"/>
    </location>
</feature>
<dbReference type="InterPro" id="IPR029058">
    <property type="entry name" value="AB_hydrolase_fold"/>
</dbReference>